<dbReference type="Proteomes" id="UP001279734">
    <property type="component" value="Unassembled WGS sequence"/>
</dbReference>
<evidence type="ECO:0008006" key="8">
    <source>
        <dbReference type="Google" id="ProtNLM"/>
    </source>
</evidence>
<protein>
    <recommendedName>
        <fullName evidence="8">Oxysterol-binding protein</fullName>
    </recommendedName>
</protein>
<reference evidence="6" key="1">
    <citation type="submission" date="2023-05" db="EMBL/GenBank/DDBJ databases">
        <title>Nepenthes gracilis genome sequencing.</title>
        <authorList>
            <person name="Fukushima K."/>
        </authorList>
    </citation>
    <scope>NUCLEOTIDE SEQUENCE</scope>
    <source>
        <strain evidence="6">SING2019-196</strain>
    </source>
</reference>
<organism evidence="6 7">
    <name type="scientific">Nepenthes gracilis</name>
    <name type="common">Slender pitcher plant</name>
    <dbReference type="NCBI Taxonomy" id="150966"/>
    <lineage>
        <taxon>Eukaryota</taxon>
        <taxon>Viridiplantae</taxon>
        <taxon>Streptophyta</taxon>
        <taxon>Embryophyta</taxon>
        <taxon>Tracheophyta</taxon>
        <taxon>Spermatophyta</taxon>
        <taxon>Magnoliopsida</taxon>
        <taxon>eudicotyledons</taxon>
        <taxon>Gunneridae</taxon>
        <taxon>Pentapetalae</taxon>
        <taxon>Caryophyllales</taxon>
        <taxon>Nepenthaceae</taxon>
        <taxon>Nepenthes</taxon>
    </lineage>
</organism>
<dbReference type="GO" id="GO:0006869">
    <property type="term" value="P:lipid transport"/>
    <property type="evidence" value="ECO:0007669"/>
    <property type="project" value="UniProtKB-KW"/>
</dbReference>
<keyword evidence="3" id="KW-0445">Lipid transport</keyword>
<dbReference type="InterPro" id="IPR000648">
    <property type="entry name" value="Oxysterol-bd"/>
</dbReference>
<comment type="function">
    <text evidence="1">May be involved in the transport of sterols.</text>
</comment>
<dbReference type="PROSITE" id="PS01013">
    <property type="entry name" value="OSBP"/>
    <property type="match status" value="1"/>
</dbReference>
<dbReference type="InterPro" id="IPR018494">
    <property type="entry name" value="Oxysterol-bd_CS"/>
</dbReference>
<evidence type="ECO:0000256" key="5">
    <source>
        <dbReference type="RuleBase" id="RU003844"/>
    </source>
</evidence>
<evidence type="ECO:0000256" key="1">
    <source>
        <dbReference type="ARBA" id="ARBA00003361"/>
    </source>
</evidence>
<dbReference type="Gene3D" id="3.30.70.3490">
    <property type="match status" value="1"/>
</dbReference>
<comment type="similarity">
    <text evidence="2 5">Belongs to the OSBP family.</text>
</comment>
<dbReference type="EMBL" id="BSYO01000018">
    <property type="protein sequence ID" value="GMH17949.1"/>
    <property type="molecule type" value="Genomic_DNA"/>
</dbReference>
<dbReference type="PANTHER" id="PTHR10972">
    <property type="entry name" value="OXYSTEROL-BINDING PROTEIN-RELATED"/>
    <property type="match status" value="1"/>
</dbReference>
<dbReference type="InterPro" id="IPR037239">
    <property type="entry name" value="OSBP_sf"/>
</dbReference>
<sequence>MENLERKSLSIAKPSTSALVRLCPIILQKMDVEKKDNDNSNEDIILSTPFLLEWESNVDHKAPNILQRIISLFKNARLGSDLTTFQLPTHFNIPKSQLQFYGESVYGVNRDMLIECAKDNSPLERMTRVVAWSISTVRPLPFGAVPFNPILGETHHVSRGVLNVFLEQVSHHPPVCALHATDENGKVEVIWCQHYLPKFHGATVETEVFSKRRVKLIEKGENYVMNSPNVLVRLFPVPSIDWIGNVKIKCEESGLEAELCYRGNTLFSLGGSKRSIRGKIFRSSSSTILYEVSGRWDRTVTIKDVRSGKVKVIYDANEVICGLHAPTVKNAEGVRQSESARVWAKVSKGIISRDWEKAREAKDAVEEEQRELARLRKSMAENWSPQHFSVSYSKVDGWDCSPKEKEVPPAPIVYTI</sequence>
<keyword evidence="3" id="KW-0813">Transport</keyword>
<dbReference type="FunFam" id="3.30.70.3490:FF:000007">
    <property type="entry name" value="Oxysterol-binding protein-related protein 4B"/>
    <property type="match status" value="1"/>
</dbReference>
<keyword evidence="7" id="KW-1185">Reference proteome</keyword>
<evidence type="ECO:0000256" key="4">
    <source>
        <dbReference type="ARBA" id="ARBA00023121"/>
    </source>
</evidence>
<dbReference type="GO" id="GO:0032934">
    <property type="term" value="F:sterol binding"/>
    <property type="evidence" value="ECO:0007669"/>
    <property type="project" value="TreeGrafter"/>
</dbReference>
<dbReference type="Pfam" id="PF01237">
    <property type="entry name" value="Oxysterol_BP"/>
    <property type="match status" value="1"/>
</dbReference>
<gene>
    <name evidence="6" type="ORF">Nepgr_019790</name>
</gene>
<dbReference type="FunFam" id="2.40.160.120:FF:000011">
    <property type="entry name" value="Oxysterol-binding protein-related protein 4C"/>
    <property type="match status" value="1"/>
</dbReference>
<dbReference type="AlphaFoldDB" id="A0AAD3SVU0"/>
<keyword evidence="4" id="KW-0446">Lipid-binding</keyword>
<dbReference type="PANTHER" id="PTHR10972:SF102">
    <property type="entry name" value="OXYSTEROL-BINDING PROTEIN"/>
    <property type="match status" value="1"/>
</dbReference>
<evidence type="ECO:0000313" key="7">
    <source>
        <dbReference type="Proteomes" id="UP001279734"/>
    </source>
</evidence>
<evidence type="ECO:0000256" key="2">
    <source>
        <dbReference type="ARBA" id="ARBA00008842"/>
    </source>
</evidence>
<dbReference type="SUPFAM" id="SSF144000">
    <property type="entry name" value="Oxysterol-binding protein-like"/>
    <property type="match status" value="1"/>
</dbReference>
<evidence type="ECO:0000313" key="6">
    <source>
        <dbReference type="EMBL" id="GMH17949.1"/>
    </source>
</evidence>
<dbReference type="GO" id="GO:0005829">
    <property type="term" value="C:cytosol"/>
    <property type="evidence" value="ECO:0007669"/>
    <property type="project" value="TreeGrafter"/>
</dbReference>
<comment type="caution">
    <text evidence="6">The sequence shown here is derived from an EMBL/GenBank/DDBJ whole genome shotgun (WGS) entry which is preliminary data.</text>
</comment>
<dbReference type="Gene3D" id="2.40.160.120">
    <property type="match status" value="1"/>
</dbReference>
<dbReference type="GO" id="GO:0016020">
    <property type="term" value="C:membrane"/>
    <property type="evidence" value="ECO:0007669"/>
    <property type="project" value="TreeGrafter"/>
</dbReference>
<accession>A0AAD3SVU0</accession>
<proteinExistence type="inferred from homology"/>
<name>A0AAD3SVU0_NEPGR</name>
<evidence type="ECO:0000256" key="3">
    <source>
        <dbReference type="ARBA" id="ARBA00023055"/>
    </source>
</evidence>